<dbReference type="Pfam" id="PF00712">
    <property type="entry name" value="DNA_pol3_beta"/>
    <property type="match status" value="1"/>
</dbReference>
<evidence type="ECO:0000256" key="5">
    <source>
        <dbReference type="ARBA" id="ARBA00022679"/>
    </source>
</evidence>
<dbReference type="InterPro" id="IPR046938">
    <property type="entry name" value="DNA_clamp_sf"/>
</dbReference>
<evidence type="ECO:0000256" key="11">
    <source>
        <dbReference type="ARBA" id="ARBA00033276"/>
    </source>
</evidence>
<evidence type="ECO:0000256" key="7">
    <source>
        <dbReference type="ARBA" id="ARBA00022705"/>
    </source>
</evidence>
<dbReference type="HOGENOM" id="CLU_713292_0_0_0"/>
<dbReference type="SUPFAM" id="SSF55979">
    <property type="entry name" value="DNA clamp"/>
    <property type="match status" value="3"/>
</dbReference>
<keyword evidence="9" id="KW-0238">DNA-binding</keyword>
<feature type="domain" description="DNA polymerase III beta sliding clamp C-terminal" evidence="13">
    <location>
        <begin position="259"/>
        <end position="382"/>
    </location>
</feature>
<comment type="similarity">
    <text evidence="2">Belongs to the beta sliding clamp family.</text>
</comment>
<dbReference type="GO" id="GO:0003677">
    <property type="term" value="F:DNA binding"/>
    <property type="evidence" value="ECO:0007669"/>
    <property type="project" value="UniProtKB-KW"/>
</dbReference>
<name>A0A059XWY4_9BACT</name>
<proteinExistence type="inferred from homology"/>
<protein>
    <recommendedName>
        <fullName evidence="3">Beta sliding clamp</fullName>
    </recommendedName>
    <alternativeName>
        <fullName evidence="11">Beta-clamp processivity factor</fullName>
    </alternativeName>
    <alternativeName>
        <fullName evidence="10">DNA polymerase III beta sliding clamp subunit</fullName>
    </alternativeName>
</protein>
<evidence type="ECO:0000256" key="3">
    <source>
        <dbReference type="ARBA" id="ARBA00021035"/>
    </source>
</evidence>
<dbReference type="EMBL" id="CP007243">
    <property type="protein sequence ID" value="AIA29796.1"/>
    <property type="molecule type" value="Genomic_DNA"/>
</dbReference>
<evidence type="ECO:0000313" key="15">
    <source>
        <dbReference type="Proteomes" id="UP000027059"/>
    </source>
</evidence>
<keyword evidence="6" id="KW-0548">Nucleotidyltransferase</keyword>
<dbReference type="Gene3D" id="3.10.150.10">
    <property type="entry name" value="DNA Polymerase III, subunit A, domain 2"/>
    <property type="match status" value="1"/>
</dbReference>
<evidence type="ECO:0000256" key="8">
    <source>
        <dbReference type="ARBA" id="ARBA00022932"/>
    </source>
</evidence>
<gene>
    <name evidence="14" type="ORF">Y981_00010</name>
</gene>
<dbReference type="GO" id="GO:0008408">
    <property type="term" value="F:3'-5' exonuclease activity"/>
    <property type="evidence" value="ECO:0007669"/>
    <property type="project" value="InterPro"/>
</dbReference>
<keyword evidence="4" id="KW-0963">Cytoplasm</keyword>
<dbReference type="InterPro" id="IPR022634">
    <property type="entry name" value="DNA_polIII_beta_N"/>
</dbReference>
<dbReference type="PANTHER" id="PTHR30478:SF0">
    <property type="entry name" value="BETA SLIDING CLAMP"/>
    <property type="match status" value="1"/>
</dbReference>
<comment type="subcellular location">
    <subcellularLocation>
        <location evidence="1">Cytoplasm</location>
    </subcellularLocation>
</comment>
<dbReference type="Pfam" id="PF02768">
    <property type="entry name" value="DNA_pol3_beta_3"/>
    <property type="match status" value="1"/>
</dbReference>
<reference evidence="15" key="1">
    <citation type="submission" date="2014-02" db="EMBL/GenBank/DDBJ databases">
        <title>Complete genome sequence and comparative genomic analysis of the nitrogen-fixing bacterium Leptospirillum ferriphilum YSK.</title>
        <authorList>
            <person name="Guo X."/>
            <person name="Yin H."/>
            <person name="Liang Y."/>
            <person name="Hu Q."/>
            <person name="Ma L."/>
            <person name="Xiao Y."/>
            <person name="Zhang X."/>
            <person name="Qiu G."/>
            <person name="Liu X."/>
        </authorList>
    </citation>
    <scope>NUCLEOTIDE SEQUENCE [LARGE SCALE GENOMIC DNA]</scope>
    <source>
        <strain evidence="15">YSK</strain>
    </source>
</reference>
<dbReference type="GO" id="GO:0009360">
    <property type="term" value="C:DNA polymerase III complex"/>
    <property type="evidence" value="ECO:0007669"/>
    <property type="project" value="InterPro"/>
</dbReference>
<dbReference type="GO" id="GO:0006271">
    <property type="term" value="P:DNA strand elongation involved in DNA replication"/>
    <property type="evidence" value="ECO:0007669"/>
    <property type="project" value="TreeGrafter"/>
</dbReference>
<dbReference type="AlphaFoldDB" id="A0A059XWY4"/>
<dbReference type="Gene3D" id="3.70.10.10">
    <property type="match status" value="1"/>
</dbReference>
<dbReference type="OrthoDB" id="9803482at2"/>
<dbReference type="GO" id="GO:0003887">
    <property type="term" value="F:DNA-directed DNA polymerase activity"/>
    <property type="evidence" value="ECO:0007669"/>
    <property type="project" value="UniProtKB-KW"/>
</dbReference>
<sequence length="387" mass="43421">MEITVDQEAFLDGLQRVALLAERKNLVQIGSFILIEARDQKAILFATDNQTGGRFEVPCEVRTPGKTTVAGKKLHQLFRELPSGKVSLTRLENGSTRIERERLMYDLKGIDPEEYVGFPEIKADYSFLVSLEQIAGLIRKTLPFVLDDESKPMNGVLFHRVREGSTVRLNIVGTDGHRLHHGTVLLGEDAGYDLAGQTESRFILRKKTLQDLLHVLDLDLKSGSVSVEVVVNPKYATFRWGGFYYYTRLLGTPFPNYRDAFPSQFNLGIECSRSLLESSIRRMSLVSDKKAEIVFSWDARSLTLSTRNEEIGESTETLPVFLKGSPGSLVFNTDQIRTLLQVCQGETMRMDAVMDPDPAKSSSMPSIWSCAEEPDSRYVIMPLEAAD</sequence>
<dbReference type="GO" id="GO:0005737">
    <property type="term" value="C:cytoplasm"/>
    <property type="evidence" value="ECO:0007669"/>
    <property type="project" value="UniProtKB-SubCell"/>
</dbReference>
<keyword evidence="7" id="KW-0235">DNA replication</keyword>
<evidence type="ECO:0000313" key="14">
    <source>
        <dbReference type="EMBL" id="AIA29796.1"/>
    </source>
</evidence>
<evidence type="ECO:0000259" key="13">
    <source>
        <dbReference type="Pfam" id="PF02768"/>
    </source>
</evidence>
<dbReference type="InterPro" id="IPR022635">
    <property type="entry name" value="DNA_polIII_beta_C"/>
</dbReference>
<dbReference type="KEGG" id="lfp:Y981_00010"/>
<evidence type="ECO:0000259" key="12">
    <source>
        <dbReference type="Pfam" id="PF00712"/>
    </source>
</evidence>
<dbReference type="PANTHER" id="PTHR30478">
    <property type="entry name" value="DNA POLYMERASE III SUBUNIT BETA"/>
    <property type="match status" value="1"/>
</dbReference>
<evidence type="ECO:0000256" key="4">
    <source>
        <dbReference type="ARBA" id="ARBA00022490"/>
    </source>
</evidence>
<feature type="domain" description="DNA polymerase III beta sliding clamp N-terminal" evidence="12">
    <location>
        <begin position="1"/>
        <end position="115"/>
    </location>
</feature>
<evidence type="ECO:0000256" key="6">
    <source>
        <dbReference type="ARBA" id="ARBA00022695"/>
    </source>
</evidence>
<dbReference type="RefSeq" id="WP_014959780.1">
    <property type="nucleotide sequence ID" value="NZ_CP007243.1"/>
</dbReference>
<dbReference type="Proteomes" id="UP000027059">
    <property type="component" value="Chromosome"/>
</dbReference>
<dbReference type="SMART" id="SM00480">
    <property type="entry name" value="POL3Bc"/>
    <property type="match status" value="1"/>
</dbReference>
<keyword evidence="15" id="KW-1185">Reference proteome</keyword>
<dbReference type="CDD" id="cd00140">
    <property type="entry name" value="beta_clamp"/>
    <property type="match status" value="1"/>
</dbReference>
<reference evidence="14 15" key="2">
    <citation type="journal article" date="2015" name="Biomed. Res. Int.">
        <title>Effects of Arsenite Resistance on the Growth and Functional Gene Expression of Leptospirillum ferriphilum and Acidithiobacillus thiooxidans in Pure Culture and Coculture.</title>
        <authorList>
            <person name="Jiang H."/>
            <person name="Liang Y."/>
            <person name="Yin H."/>
            <person name="Xiao Y."/>
            <person name="Guo X."/>
            <person name="Xu Y."/>
            <person name="Hu Q."/>
            <person name="Liu H."/>
            <person name="Liu X."/>
        </authorList>
    </citation>
    <scope>NUCLEOTIDE SEQUENCE [LARGE SCALE GENOMIC DNA]</scope>
    <source>
        <strain evidence="14 15">YSK</strain>
    </source>
</reference>
<organism evidence="14 15">
    <name type="scientific">Leptospirillum ferriphilum YSK</name>
    <dbReference type="NCBI Taxonomy" id="1441628"/>
    <lineage>
        <taxon>Bacteria</taxon>
        <taxon>Pseudomonadati</taxon>
        <taxon>Nitrospirota</taxon>
        <taxon>Nitrospiria</taxon>
        <taxon>Nitrospirales</taxon>
        <taxon>Nitrospiraceae</taxon>
        <taxon>Leptospirillum</taxon>
    </lineage>
</organism>
<keyword evidence="5" id="KW-0808">Transferase</keyword>
<evidence type="ECO:0000256" key="10">
    <source>
        <dbReference type="ARBA" id="ARBA00030988"/>
    </source>
</evidence>
<evidence type="ECO:0000256" key="1">
    <source>
        <dbReference type="ARBA" id="ARBA00004496"/>
    </source>
</evidence>
<evidence type="ECO:0000256" key="9">
    <source>
        <dbReference type="ARBA" id="ARBA00023125"/>
    </source>
</evidence>
<dbReference type="NCBIfam" id="TIGR00663">
    <property type="entry name" value="dnan"/>
    <property type="match status" value="1"/>
</dbReference>
<dbReference type="InterPro" id="IPR001001">
    <property type="entry name" value="DNA_polIII_beta"/>
</dbReference>
<accession>A0A059XWY4</accession>
<evidence type="ECO:0000256" key="2">
    <source>
        <dbReference type="ARBA" id="ARBA00010752"/>
    </source>
</evidence>
<keyword evidence="8" id="KW-0239">DNA-directed DNA polymerase</keyword>